<reference evidence="1 2" key="1">
    <citation type="journal article" date="2014" name="BMC Genomics">
        <title>Comparative genomics of the major fungal agents of human and animal Sporotrichosis: Sporothrix schenckii and Sporothrix brasiliensis.</title>
        <authorList>
            <person name="Teixeira M.M."/>
            <person name="de Almeida L.G."/>
            <person name="Kubitschek-Barreira P."/>
            <person name="Alves F.L."/>
            <person name="Kioshima E.S."/>
            <person name="Abadio A.K."/>
            <person name="Fernandes L."/>
            <person name="Derengowski L.S."/>
            <person name="Ferreira K.S."/>
            <person name="Souza R.C."/>
            <person name="Ruiz J.C."/>
            <person name="de Andrade N.C."/>
            <person name="Paes H.C."/>
            <person name="Nicola A.M."/>
            <person name="Albuquerque P."/>
            <person name="Gerber A.L."/>
            <person name="Martins V.P."/>
            <person name="Peconick L.D."/>
            <person name="Neto A.V."/>
            <person name="Chaucanez C.B."/>
            <person name="Silva P.A."/>
            <person name="Cunha O.L."/>
            <person name="de Oliveira F.F."/>
            <person name="dos Santos T.C."/>
            <person name="Barros A.L."/>
            <person name="Soares M.A."/>
            <person name="de Oliveira L.M."/>
            <person name="Marini M.M."/>
            <person name="Villalobos-Duno H."/>
            <person name="Cunha M.M."/>
            <person name="de Hoog S."/>
            <person name="da Silveira J.F."/>
            <person name="Henrissat B."/>
            <person name="Nino-Vega G.A."/>
            <person name="Cisalpino P.S."/>
            <person name="Mora-Montes H.M."/>
            <person name="Almeida S.R."/>
            <person name="Stajich J.E."/>
            <person name="Lopes-Bezerra L.M."/>
            <person name="Vasconcelos A.T."/>
            <person name="Felipe M.S."/>
        </authorList>
    </citation>
    <scope>NUCLEOTIDE SEQUENCE [LARGE SCALE GENOMIC DNA]</scope>
    <source>
        <strain evidence="1 2">5110</strain>
    </source>
</reference>
<protein>
    <submittedName>
        <fullName evidence="1">Uncharacterized protein</fullName>
    </submittedName>
</protein>
<evidence type="ECO:0000313" key="1">
    <source>
        <dbReference type="EMBL" id="KIH93477.1"/>
    </source>
</evidence>
<accession>A0A0C2J920</accession>
<dbReference type="AlphaFoldDB" id="A0A0C2J920"/>
<dbReference type="HOGENOM" id="CLU_2456230_0_0_1"/>
<comment type="caution">
    <text evidence="1">The sequence shown here is derived from an EMBL/GenBank/DDBJ whole genome shotgun (WGS) entry which is preliminary data.</text>
</comment>
<name>A0A0C2J920_9PEZI</name>
<dbReference type="RefSeq" id="XP_040621487.1">
    <property type="nucleotide sequence ID" value="XM_040762796.1"/>
</dbReference>
<organism evidence="1 2">
    <name type="scientific">Sporothrix brasiliensis 5110</name>
    <dbReference type="NCBI Taxonomy" id="1398154"/>
    <lineage>
        <taxon>Eukaryota</taxon>
        <taxon>Fungi</taxon>
        <taxon>Dikarya</taxon>
        <taxon>Ascomycota</taxon>
        <taxon>Pezizomycotina</taxon>
        <taxon>Sordariomycetes</taxon>
        <taxon>Sordariomycetidae</taxon>
        <taxon>Ophiostomatales</taxon>
        <taxon>Ophiostomataceae</taxon>
        <taxon>Sporothrix</taxon>
    </lineage>
</organism>
<sequence>MYSIARSRLVGPVDVGGSWTLANARLQNGRVLIRLSRNPNAYPVSIGALARPLPGGSMRRASILCRHASQVRPATRSPNAMTLLPPLVR</sequence>
<gene>
    <name evidence="1" type="ORF">SPBR_04513</name>
</gene>
<proteinExistence type="predicted"/>
<dbReference type="GeneID" id="63677717"/>
<keyword evidence="2" id="KW-1185">Reference proteome</keyword>
<dbReference type="VEuPathDB" id="FungiDB:SPBR_04513"/>
<dbReference type="Proteomes" id="UP000031575">
    <property type="component" value="Unassembled WGS sequence"/>
</dbReference>
<evidence type="ECO:0000313" key="2">
    <source>
        <dbReference type="Proteomes" id="UP000031575"/>
    </source>
</evidence>
<dbReference type="EMBL" id="AWTV01000005">
    <property type="protein sequence ID" value="KIH93477.1"/>
    <property type="molecule type" value="Genomic_DNA"/>
</dbReference>